<name>E4XKE5_OIKDI</name>
<reference evidence="1" key="1">
    <citation type="journal article" date="2010" name="Science">
        <title>Plasticity of animal genome architecture unmasked by rapid evolution of a pelagic tunicate.</title>
        <authorList>
            <person name="Denoeud F."/>
            <person name="Henriet S."/>
            <person name="Mungpakdee S."/>
            <person name="Aury J.M."/>
            <person name="Da Silva C."/>
            <person name="Brinkmann H."/>
            <person name="Mikhaleva J."/>
            <person name="Olsen L.C."/>
            <person name="Jubin C."/>
            <person name="Canestro C."/>
            <person name="Bouquet J.M."/>
            <person name="Danks G."/>
            <person name="Poulain J."/>
            <person name="Campsteijn C."/>
            <person name="Adamski M."/>
            <person name="Cross I."/>
            <person name="Yadetie F."/>
            <person name="Muffato M."/>
            <person name="Louis A."/>
            <person name="Butcher S."/>
            <person name="Tsagkogeorga G."/>
            <person name="Konrad A."/>
            <person name="Singh S."/>
            <person name="Jensen M.F."/>
            <person name="Cong E.H."/>
            <person name="Eikeseth-Otteraa H."/>
            <person name="Noel B."/>
            <person name="Anthouard V."/>
            <person name="Porcel B.M."/>
            <person name="Kachouri-Lafond R."/>
            <person name="Nishino A."/>
            <person name="Ugolini M."/>
            <person name="Chourrout P."/>
            <person name="Nishida H."/>
            <person name="Aasland R."/>
            <person name="Huzurbazar S."/>
            <person name="Westhof E."/>
            <person name="Delsuc F."/>
            <person name="Lehrach H."/>
            <person name="Reinhardt R."/>
            <person name="Weissenbach J."/>
            <person name="Roy S.W."/>
            <person name="Artiguenave F."/>
            <person name="Postlethwait J.H."/>
            <person name="Manak J.R."/>
            <person name="Thompson E.M."/>
            <person name="Jaillon O."/>
            <person name="Du Pasquier L."/>
            <person name="Boudinot P."/>
            <person name="Liberles D.A."/>
            <person name="Volff J.N."/>
            <person name="Philippe H."/>
            <person name="Lenhard B."/>
            <person name="Roest Crollius H."/>
            <person name="Wincker P."/>
            <person name="Chourrout D."/>
        </authorList>
    </citation>
    <scope>NUCLEOTIDE SEQUENCE [LARGE SCALE GENOMIC DNA]</scope>
</reference>
<dbReference type="OrthoDB" id="10273525at2759"/>
<organism evidence="1">
    <name type="scientific">Oikopleura dioica</name>
    <name type="common">Tunicate</name>
    <dbReference type="NCBI Taxonomy" id="34765"/>
    <lineage>
        <taxon>Eukaryota</taxon>
        <taxon>Metazoa</taxon>
        <taxon>Chordata</taxon>
        <taxon>Tunicata</taxon>
        <taxon>Appendicularia</taxon>
        <taxon>Copelata</taxon>
        <taxon>Oikopleuridae</taxon>
        <taxon>Oikopleura</taxon>
    </lineage>
</organism>
<gene>
    <name evidence="1" type="ORF">GSOID_T00013108001</name>
</gene>
<dbReference type="EMBL" id="FN653064">
    <property type="protein sequence ID" value="CBY24934.1"/>
    <property type="molecule type" value="Genomic_DNA"/>
</dbReference>
<proteinExistence type="predicted"/>
<dbReference type="InParanoid" id="E4XKE5"/>
<dbReference type="AlphaFoldDB" id="E4XKE5"/>
<evidence type="ECO:0000313" key="2">
    <source>
        <dbReference type="Proteomes" id="UP000001307"/>
    </source>
</evidence>
<accession>E4XKE5</accession>
<evidence type="ECO:0000313" key="1">
    <source>
        <dbReference type="EMBL" id="CBY24934.1"/>
    </source>
</evidence>
<dbReference type="Proteomes" id="UP000001307">
    <property type="component" value="Unassembled WGS sequence"/>
</dbReference>
<sequence>MKLSTIFSAISAVTATIGNTVDDCTLDHSVLSGDNRIFSAFNRNKNVARPGAVGDDSAKIKFTIYGNVAVDYTGFILFFKQDCGIDFLRALEDGRVTWDILDRGNYYTPEFVYHRLDKTQTNVALQFRHEGEPSSGQIWGNSKMDMLALQLHGLKSVNWGNFDMNTCLTTGMAGKMPDGKIPDGANVGDDFSACAAWARNIW</sequence>
<protein>
    <submittedName>
        <fullName evidence="1">Uncharacterized protein</fullName>
    </submittedName>
</protein>
<keyword evidence="2" id="KW-1185">Reference proteome</keyword>